<keyword evidence="6" id="KW-0479">Metal-binding</keyword>
<evidence type="ECO:0000259" key="14">
    <source>
        <dbReference type="PROSITE" id="PS50287"/>
    </source>
</evidence>
<feature type="disulfide bond" evidence="13">
    <location>
        <begin position="164"/>
        <end position="174"/>
    </location>
</feature>
<dbReference type="PRINTS" id="PR00258">
    <property type="entry name" value="SPERACTRCPTR"/>
</dbReference>
<protein>
    <recommendedName>
        <fullName evidence="11">protein-lysine 6-oxidase</fullName>
        <ecNumber evidence="11">1.4.3.13</ecNumber>
    </recommendedName>
</protein>
<sequence>GSIFMDDLFCSGEESSLTECHFPGWQVHDCEPTELAGVRCVRVEKTTPLPVRVVDVDKNDVGISIVDSPPGKPQEFFEPLRRLFLMDLRIRLREGRNSMEGRVEIFDERQKLWGLICADGFGMLEAMSACRNAGFAYGQQSVRGSLFASVNISSVPILVVGLKCDGDEGNLADCRYTPLVRQCPDNEFAGVVCAEELPDLVIDKDELERSTYLEDRQLSFLACAMEENCLSSSAYAVPVDEYFYQTRRLLRFTTRVANTGSIPFRPFLPKDRWIWHQCHQHYHSMEVFAHYDVVDRRGHKVAEGHKASFCLEDNFCDQTTTQVYACANYGDQGISVGCVDTYLHNIDCQWVDMTDVPLGNYTFKVKINPDYKLAEATFDNNAASCELIYTERYAAVRRCIYERP</sequence>
<comment type="cofactor">
    <cofactor evidence="1">
        <name>Cu cation</name>
        <dbReference type="ChEBI" id="CHEBI:23378"/>
    </cofactor>
</comment>
<dbReference type="PROSITE" id="PS00926">
    <property type="entry name" value="LYSYL_OXIDASE"/>
    <property type="match status" value="1"/>
</dbReference>
<evidence type="ECO:0000256" key="9">
    <source>
        <dbReference type="ARBA" id="ARBA00023008"/>
    </source>
</evidence>
<keyword evidence="10 13" id="KW-1015">Disulfide bond</keyword>
<comment type="subcellular location">
    <subcellularLocation>
        <location evidence="2">Secreted</location>
        <location evidence="2">Extracellular space</location>
    </subcellularLocation>
</comment>
<keyword evidence="16" id="KW-1185">Reference proteome</keyword>
<keyword evidence="7" id="KW-0801">TPQ</keyword>
<dbReference type="GO" id="GO:0004720">
    <property type="term" value="F:protein-lysine 6-oxidase activity"/>
    <property type="evidence" value="ECO:0007669"/>
    <property type="project" value="UniProtKB-EC"/>
</dbReference>
<evidence type="ECO:0000256" key="11">
    <source>
        <dbReference type="ARBA" id="ARBA00038869"/>
    </source>
</evidence>
<feature type="disulfide bond" evidence="13">
    <location>
        <begin position="10"/>
        <end position="20"/>
    </location>
</feature>
<comment type="caution">
    <text evidence="13">Lacks conserved residue(s) required for the propagation of feature annotation.</text>
</comment>
<evidence type="ECO:0000256" key="1">
    <source>
        <dbReference type="ARBA" id="ARBA00001935"/>
    </source>
</evidence>
<dbReference type="PRINTS" id="PR00074">
    <property type="entry name" value="LYSYLOXIDASE"/>
</dbReference>
<dbReference type="InterPro" id="IPR050912">
    <property type="entry name" value="LOX-like_protein"/>
</dbReference>
<keyword evidence="8" id="KW-0560">Oxidoreductase</keyword>
<dbReference type="EMBL" id="MNPL01014925">
    <property type="protein sequence ID" value="OQR71316.1"/>
    <property type="molecule type" value="Genomic_DNA"/>
</dbReference>
<dbReference type="EC" id="1.4.3.13" evidence="11"/>
<dbReference type="AlphaFoldDB" id="A0A1V9XD06"/>
<gene>
    <name evidence="15" type="ORF">BIW11_11073</name>
</gene>
<dbReference type="SUPFAM" id="SSF56487">
    <property type="entry name" value="SRCR-like"/>
    <property type="match status" value="2"/>
</dbReference>
<dbReference type="PROSITE" id="PS50287">
    <property type="entry name" value="SRCR_2"/>
    <property type="match status" value="2"/>
</dbReference>
<evidence type="ECO:0000256" key="12">
    <source>
        <dbReference type="ARBA" id="ARBA00047861"/>
    </source>
</evidence>
<comment type="similarity">
    <text evidence="3">Belongs to the lysyl oxidase family.</text>
</comment>
<evidence type="ECO:0000256" key="5">
    <source>
        <dbReference type="ARBA" id="ARBA00022525"/>
    </source>
</evidence>
<dbReference type="PANTHER" id="PTHR45817:SF4">
    <property type="entry name" value="LYSYL OXIDASE-LIKE-RELATED"/>
    <property type="match status" value="1"/>
</dbReference>
<dbReference type="OrthoDB" id="547291at2759"/>
<evidence type="ECO:0000256" key="10">
    <source>
        <dbReference type="ARBA" id="ARBA00023157"/>
    </source>
</evidence>
<dbReference type="Gene3D" id="3.10.250.10">
    <property type="entry name" value="SRCR-like domain"/>
    <property type="match status" value="2"/>
</dbReference>
<dbReference type="STRING" id="418985.A0A1V9XD06"/>
<evidence type="ECO:0000256" key="3">
    <source>
        <dbReference type="ARBA" id="ARBA00007492"/>
    </source>
</evidence>
<dbReference type="Pfam" id="PF00530">
    <property type="entry name" value="SRCR"/>
    <property type="match status" value="2"/>
</dbReference>
<dbReference type="Pfam" id="PF01186">
    <property type="entry name" value="Lysyl_oxidase"/>
    <property type="match status" value="1"/>
</dbReference>
<keyword evidence="9" id="KW-0186">Copper</keyword>
<keyword evidence="5" id="KW-0964">Secreted</keyword>
<comment type="catalytic activity">
    <reaction evidence="12">
        <text>L-lysyl-[protein] + O2 + H2O = (S)-2-amino-6-oxohexanoyl-[protein] + H2O2 + NH4(+)</text>
        <dbReference type="Rhea" id="RHEA:24544"/>
        <dbReference type="Rhea" id="RHEA-COMP:9752"/>
        <dbReference type="Rhea" id="RHEA-COMP:12448"/>
        <dbReference type="ChEBI" id="CHEBI:15377"/>
        <dbReference type="ChEBI" id="CHEBI:15379"/>
        <dbReference type="ChEBI" id="CHEBI:16240"/>
        <dbReference type="ChEBI" id="CHEBI:28938"/>
        <dbReference type="ChEBI" id="CHEBI:29969"/>
        <dbReference type="ChEBI" id="CHEBI:131803"/>
        <dbReference type="EC" id="1.4.3.13"/>
    </reaction>
</comment>
<dbReference type="GO" id="GO:0005615">
    <property type="term" value="C:extracellular space"/>
    <property type="evidence" value="ECO:0007669"/>
    <property type="project" value="TreeGrafter"/>
</dbReference>
<evidence type="ECO:0000256" key="4">
    <source>
        <dbReference type="ARBA" id="ARBA00022477"/>
    </source>
</evidence>
<dbReference type="InterPro" id="IPR019828">
    <property type="entry name" value="Lysyl_oxidase_CS"/>
</dbReference>
<feature type="non-terminal residue" evidence="15">
    <location>
        <position position="1"/>
    </location>
</feature>
<evidence type="ECO:0000256" key="7">
    <source>
        <dbReference type="ARBA" id="ARBA00022772"/>
    </source>
</evidence>
<comment type="caution">
    <text evidence="15">The sequence shown here is derived from an EMBL/GenBank/DDBJ whole genome shotgun (WGS) entry which is preliminary data.</text>
</comment>
<feature type="domain" description="SRCR" evidence="14">
    <location>
        <begin position="90"/>
        <end position="194"/>
    </location>
</feature>
<proteinExistence type="inferred from homology"/>
<organism evidence="15 16">
    <name type="scientific">Tropilaelaps mercedesae</name>
    <dbReference type="NCBI Taxonomy" id="418985"/>
    <lineage>
        <taxon>Eukaryota</taxon>
        <taxon>Metazoa</taxon>
        <taxon>Ecdysozoa</taxon>
        <taxon>Arthropoda</taxon>
        <taxon>Chelicerata</taxon>
        <taxon>Arachnida</taxon>
        <taxon>Acari</taxon>
        <taxon>Parasitiformes</taxon>
        <taxon>Mesostigmata</taxon>
        <taxon>Gamasina</taxon>
        <taxon>Dermanyssoidea</taxon>
        <taxon>Laelapidae</taxon>
        <taxon>Tropilaelaps</taxon>
    </lineage>
</organism>
<keyword evidence="4" id="KW-0886">LTQ</keyword>
<evidence type="ECO:0000313" key="16">
    <source>
        <dbReference type="Proteomes" id="UP000192247"/>
    </source>
</evidence>
<dbReference type="GO" id="GO:0005507">
    <property type="term" value="F:copper ion binding"/>
    <property type="evidence" value="ECO:0007669"/>
    <property type="project" value="InterPro"/>
</dbReference>
<dbReference type="InterPro" id="IPR001695">
    <property type="entry name" value="Lysyl_oxidase"/>
</dbReference>
<dbReference type="Proteomes" id="UP000192247">
    <property type="component" value="Unassembled WGS sequence"/>
</dbReference>
<evidence type="ECO:0000256" key="8">
    <source>
        <dbReference type="ARBA" id="ARBA00023002"/>
    </source>
</evidence>
<dbReference type="InParanoid" id="A0A1V9XD06"/>
<evidence type="ECO:0000313" key="15">
    <source>
        <dbReference type="EMBL" id="OQR71316.1"/>
    </source>
</evidence>
<name>A0A1V9XD06_9ACAR</name>
<dbReference type="PANTHER" id="PTHR45817">
    <property type="entry name" value="LYSYL OXIDASE-LIKE-RELATED"/>
    <property type="match status" value="1"/>
</dbReference>
<dbReference type="GO" id="GO:0016020">
    <property type="term" value="C:membrane"/>
    <property type="evidence" value="ECO:0007669"/>
    <property type="project" value="InterPro"/>
</dbReference>
<dbReference type="InterPro" id="IPR036772">
    <property type="entry name" value="SRCR-like_dom_sf"/>
</dbReference>
<evidence type="ECO:0000256" key="13">
    <source>
        <dbReference type="PROSITE-ProRule" id="PRU00196"/>
    </source>
</evidence>
<dbReference type="InterPro" id="IPR001190">
    <property type="entry name" value="SRCR"/>
</dbReference>
<dbReference type="SMART" id="SM00202">
    <property type="entry name" value="SR"/>
    <property type="match status" value="1"/>
</dbReference>
<feature type="domain" description="SRCR" evidence="14">
    <location>
        <begin position="1"/>
        <end position="41"/>
    </location>
</feature>
<evidence type="ECO:0000256" key="2">
    <source>
        <dbReference type="ARBA" id="ARBA00004239"/>
    </source>
</evidence>
<dbReference type="FunCoup" id="A0A1V9XD06">
    <property type="interactions" value="34"/>
</dbReference>
<evidence type="ECO:0000256" key="6">
    <source>
        <dbReference type="ARBA" id="ARBA00022723"/>
    </source>
</evidence>
<reference evidence="15 16" key="1">
    <citation type="journal article" date="2017" name="Gigascience">
        <title>Draft genome of the honey bee ectoparasitic mite, Tropilaelaps mercedesae, is shaped by the parasitic life history.</title>
        <authorList>
            <person name="Dong X."/>
            <person name="Armstrong S.D."/>
            <person name="Xia D."/>
            <person name="Makepeace B.L."/>
            <person name="Darby A.C."/>
            <person name="Kadowaki T."/>
        </authorList>
    </citation>
    <scope>NUCLEOTIDE SEQUENCE [LARGE SCALE GENOMIC DNA]</scope>
    <source>
        <strain evidence="15">Wuxi-XJTLU</strain>
    </source>
</reference>
<accession>A0A1V9XD06</accession>